<evidence type="ECO:0000259" key="4">
    <source>
        <dbReference type="Pfam" id="PF03828"/>
    </source>
</evidence>
<evidence type="ECO:0000259" key="5">
    <source>
        <dbReference type="Pfam" id="PF22600"/>
    </source>
</evidence>
<feature type="compositionally biased region" description="Basic and acidic residues" evidence="3">
    <location>
        <begin position="200"/>
        <end position="216"/>
    </location>
</feature>
<dbReference type="Gene3D" id="3.30.460.10">
    <property type="entry name" value="Beta Polymerase, domain 2"/>
    <property type="match status" value="1"/>
</dbReference>
<feature type="domain" description="PAP-associated" evidence="4">
    <location>
        <begin position="157"/>
        <end position="218"/>
    </location>
</feature>
<dbReference type="Pfam" id="PF03828">
    <property type="entry name" value="PAP_assoc"/>
    <property type="match status" value="1"/>
</dbReference>
<reference evidence="6 7" key="1">
    <citation type="journal article" date="2024" name="Nat. Commun.">
        <title>Phylogenomics reveals the evolutionary origins of lichenization in chlorophyte algae.</title>
        <authorList>
            <person name="Puginier C."/>
            <person name="Libourel C."/>
            <person name="Otte J."/>
            <person name="Skaloud P."/>
            <person name="Haon M."/>
            <person name="Grisel S."/>
            <person name="Petersen M."/>
            <person name="Berrin J.G."/>
            <person name="Delaux P.M."/>
            <person name="Dal Grande F."/>
            <person name="Keller J."/>
        </authorList>
    </citation>
    <scope>NUCLEOTIDE SEQUENCE [LARGE SCALE GENOMIC DNA]</scope>
    <source>
        <strain evidence="6 7">SAG 2036</strain>
    </source>
</reference>
<dbReference type="SUPFAM" id="SSF81631">
    <property type="entry name" value="PAP/OAS1 substrate-binding domain"/>
    <property type="match status" value="1"/>
</dbReference>
<evidence type="ECO:0000256" key="1">
    <source>
        <dbReference type="ARBA" id="ARBA00022723"/>
    </source>
</evidence>
<dbReference type="Gene3D" id="1.10.1410.10">
    <property type="match status" value="1"/>
</dbReference>
<dbReference type="SUPFAM" id="SSF81301">
    <property type="entry name" value="Nucleotidyltransferase"/>
    <property type="match status" value="1"/>
</dbReference>
<keyword evidence="1" id="KW-0479">Metal-binding</keyword>
<comment type="caution">
    <text evidence="6">The sequence shown here is derived from an EMBL/GenBank/DDBJ whole genome shotgun (WGS) entry which is preliminary data.</text>
</comment>
<feature type="compositionally biased region" description="Pro residues" evidence="3">
    <location>
        <begin position="134"/>
        <end position="145"/>
    </location>
</feature>
<dbReference type="Pfam" id="PF22600">
    <property type="entry name" value="MTPAP-like_central"/>
    <property type="match status" value="1"/>
</dbReference>
<dbReference type="InterPro" id="IPR002058">
    <property type="entry name" value="PAP_assoc"/>
</dbReference>
<dbReference type="GO" id="GO:1990817">
    <property type="term" value="F:poly(A) RNA polymerase activity"/>
    <property type="evidence" value="ECO:0007669"/>
    <property type="project" value="InterPro"/>
</dbReference>
<keyword evidence="7" id="KW-1185">Reference proteome</keyword>
<organism evidence="6 7">
    <name type="scientific">Symbiochloris irregularis</name>
    <dbReference type="NCBI Taxonomy" id="706552"/>
    <lineage>
        <taxon>Eukaryota</taxon>
        <taxon>Viridiplantae</taxon>
        <taxon>Chlorophyta</taxon>
        <taxon>core chlorophytes</taxon>
        <taxon>Trebouxiophyceae</taxon>
        <taxon>Trebouxiales</taxon>
        <taxon>Trebouxiaceae</taxon>
        <taxon>Symbiochloris</taxon>
    </lineage>
</organism>
<proteinExistence type="predicted"/>
<protein>
    <submittedName>
        <fullName evidence="6">Uncharacterized protein</fullName>
    </submittedName>
</protein>
<keyword evidence="2" id="KW-0460">Magnesium</keyword>
<evidence type="ECO:0000256" key="3">
    <source>
        <dbReference type="SAM" id="MobiDB-lite"/>
    </source>
</evidence>
<dbReference type="InterPro" id="IPR054708">
    <property type="entry name" value="MTPAP-like_central"/>
</dbReference>
<feature type="compositionally biased region" description="Low complexity" evidence="3">
    <location>
        <begin position="254"/>
        <end position="264"/>
    </location>
</feature>
<dbReference type="PANTHER" id="PTHR23092">
    <property type="entry name" value="POLY(A) RNA POLYMERASE"/>
    <property type="match status" value="1"/>
</dbReference>
<dbReference type="InterPro" id="IPR043519">
    <property type="entry name" value="NT_sf"/>
</dbReference>
<dbReference type="PANTHER" id="PTHR23092:SF15">
    <property type="entry name" value="INACTIVE NON-CANONICAL POLY(A) RNA POLYMERASE PROTEIN TRF4-2-RELATED"/>
    <property type="match status" value="1"/>
</dbReference>
<dbReference type="InterPro" id="IPR045862">
    <property type="entry name" value="Trf4-like"/>
</dbReference>
<feature type="region of interest" description="Disordered" evidence="3">
    <location>
        <begin position="238"/>
        <end position="264"/>
    </location>
</feature>
<dbReference type="GO" id="GO:0043634">
    <property type="term" value="P:polyadenylation-dependent ncRNA catabolic process"/>
    <property type="evidence" value="ECO:0007669"/>
    <property type="project" value="TreeGrafter"/>
</dbReference>
<accession>A0AAW1PG00</accession>
<name>A0AAW1PG00_9CHLO</name>
<feature type="domain" description="Poly(A) RNA polymerase mitochondrial-like central palm" evidence="5">
    <location>
        <begin position="9"/>
        <end position="60"/>
    </location>
</feature>
<dbReference type="GO" id="GO:0031123">
    <property type="term" value="P:RNA 3'-end processing"/>
    <property type="evidence" value="ECO:0007669"/>
    <property type="project" value="TreeGrafter"/>
</dbReference>
<dbReference type="EMBL" id="JALJOQ010000025">
    <property type="protein sequence ID" value="KAK9808296.1"/>
    <property type="molecule type" value="Genomic_DNA"/>
</dbReference>
<sequence length="264" mass="28905">MTSEGFDNKAKQEVINNLRRLLKHLRKAQLIRGQACVTSARVPIVKCLSRYGFSVDISMGTANNAAAVCLIRNQMSLAPPLRPLMLILRAILKMHNLGEPSLGGLSSYPLTWAIVAHLMQEGFKVADPARARQQPPPANALPPPRLLKTSPNGPSMDLGSLLHGFLRRFSPSNFNSSALAVSVLQGGFTSKPPAWNKSKQGKEKKPQKHLSVEDPLKPGQDAACASFKFEQMRWKQPTRCPIPKTRPGLVAHPSMSSSQSFQKS</sequence>
<evidence type="ECO:0000256" key="2">
    <source>
        <dbReference type="ARBA" id="ARBA00022842"/>
    </source>
</evidence>
<gene>
    <name evidence="6" type="ORF">WJX73_008912</name>
</gene>
<dbReference type="Proteomes" id="UP001465755">
    <property type="component" value="Unassembled WGS sequence"/>
</dbReference>
<evidence type="ECO:0000313" key="7">
    <source>
        <dbReference type="Proteomes" id="UP001465755"/>
    </source>
</evidence>
<dbReference type="GO" id="GO:0031499">
    <property type="term" value="C:TRAMP complex"/>
    <property type="evidence" value="ECO:0007669"/>
    <property type="project" value="TreeGrafter"/>
</dbReference>
<dbReference type="AlphaFoldDB" id="A0AAW1PG00"/>
<feature type="region of interest" description="Disordered" evidence="3">
    <location>
        <begin position="128"/>
        <end position="153"/>
    </location>
</feature>
<evidence type="ECO:0000313" key="6">
    <source>
        <dbReference type="EMBL" id="KAK9808296.1"/>
    </source>
</evidence>
<dbReference type="GO" id="GO:0005730">
    <property type="term" value="C:nucleolus"/>
    <property type="evidence" value="ECO:0007669"/>
    <property type="project" value="TreeGrafter"/>
</dbReference>
<dbReference type="GO" id="GO:0003729">
    <property type="term" value="F:mRNA binding"/>
    <property type="evidence" value="ECO:0007669"/>
    <property type="project" value="TreeGrafter"/>
</dbReference>
<feature type="region of interest" description="Disordered" evidence="3">
    <location>
        <begin position="190"/>
        <end position="218"/>
    </location>
</feature>
<dbReference type="GO" id="GO:0046872">
    <property type="term" value="F:metal ion binding"/>
    <property type="evidence" value="ECO:0007669"/>
    <property type="project" value="UniProtKB-KW"/>
</dbReference>